<dbReference type="Ensembl" id="ENSSTUT00000034713.1">
    <property type="protein sequence ID" value="ENSSTUP00000033223.1"/>
    <property type="gene ID" value="ENSSTUG00000014109.1"/>
</dbReference>
<evidence type="ECO:0000256" key="18">
    <source>
        <dbReference type="ARBA" id="ARBA00023128"/>
    </source>
</evidence>
<dbReference type="SMART" id="SM00053">
    <property type="entry name" value="DYNc"/>
    <property type="match status" value="1"/>
</dbReference>
<dbReference type="AlphaFoldDB" id="A0A673YF96"/>
<keyword evidence="19" id="KW-0342">GTP-binding</keyword>
<evidence type="ECO:0000256" key="24">
    <source>
        <dbReference type="ARBA" id="ARBA00048040"/>
    </source>
</evidence>
<dbReference type="Proteomes" id="UP000472277">
    <property type="component" value="Chromosome 8"/>
</dbReference>
<evidence type="ECO:0000259" key="28">
    <source>
        <dbReference type="PROSITE" id="PS51718"/>
    </source>
</evidence>
<protein>
    <recommendedName>
        <fullName evidence="9">Dynamin-1-like protein</fullName>
        <ecNumber evidence="8">3.6.5.5</ecNumber>
    </recommendedName>
</protein>
<keyword evidence="15" id="KW-0333">Golgi apparatus</keyword>
<dbReference type="GO" id="GO:0005794">
    <property type="term" value="C:Golgi apparatus"/>
    <property type="evidence" value="ECO:0007669"/>
    <property type="project" value="UniProtKB-SubCell"/>
</dbReference>
<keyword evidence="30" id="KW-1185">Reference proteome</keyword>
<evidence type="ECO:0000256" key="15">
    <source>
        <dbReference type="ARBA" id="ARBA00023034"/>
    </source>
</evidence>
<dbReference type="InterPro" id="IPR003130">
    <property type="entry name" value="GED"/>
</dbReference>
<dbReference type="GO" id="GO:0005905">
    <property type="term" value="C:clathrin-coated pit"/>
    <property type="evidence" value="ECO:0007669"/>
    <property type="project" value="UniProtKB-SubCell"/>
</dbReference>
<evidence type="ECO:0000256" key="12">
    <source>
        <dbReference type="ARBA" id="ARBA00022787"/>
    </source>
</evidence>
<dbReference type="GO" id="GO:0000266">
    <property type="term" value="P:mitochondrial fission"/>
    <property type="evidence" value="ECO:0007669"/>
    <property type="project" value="TreeGrafter"/>
</dbReference>
<dbReference type="PANTHER" id="PTHR11566">
    <property type="entry name" value="DYNAMIN"/>
    <property type="match status" value="1"/>
</dbReference>
<keyword evidence="23" id="KW-0968">Cytoplasmic vesicle</keyword>
<evidence type="ECO:0000313" key="29">
    <source>
        <dbReference type="Ensembl" id="ENSSTUP00000033223.1"/>
    </source>
</evidence>
<feature type="coiled-coil region" evidence="25">
    <location>
        <begin position="614"/>
        <end position="644"/>
    </location>
</feature>
<dbReference type="GO" id="GO:0016559">
    <property type="term" value="P:peroxisome fission"/>
    <property type="evidence" value="ECO:0007669"/>
    <property type="project" value="TreeGrafter"/>
</dbReference>
<dbReference type="GO" id="GO:0048312">
    <property type="term" value="P:intracellular distribution of mitochondria"/>
    <property type="evidence" value="ECO:0007669"/>
    <property type="project" value="TreeGrafter"/>
</dbReference>
<keyword evidence="17" id="KW-0446">Lipid-binding</keyword>
<evidence type="ECO:0000259" key="27">
    <source>
        <dbReference type="PROSITE" id="PS51388"/>
    </source>
</evidence>
<feature type="domain" description="GED" evidence="27">
    <location>
        <begin position="555"/>
        <end position="646"/>
    </location>
</feature>
<feature type="compositionally biased region" description="Basic and acidic residues" evidence="26">
    <location>
        <begin position="485"/>
        <end position="494"/>
    </location>
</feature>
<dbReference type="InterPro" id="IPR045063">
    <property type="entry name" value="Dynamin_N"/>
</dbReference>
<organism evidence="29 30">
    <name type="scientific">Salmo trutta</name>
    <name type="common">Brown trout</name>
    <dbReference type="NCBI Taxonomy" id="8032"/>
    <lineage>
        <taxon>Eukaryota</taxon>
        <taxon>Metazoa</taxon>
        <taxon>Chordata</taxon>
        <taxon>Craniata</taxon>
        <taxon>Vertebrata</taxon>
        <taxon>Euteleostomi</taxon>
        <taxon>Actinopterygii</taxon>
        <taxon>Neopterygii</taxon>
        <taxon>Teleostei</taxon>
        <taxon>Protacanthopterygii</taxon>
        <taxon>Salmoniformes</taxon>
        <taxon>Salmonidae</taxon>
        <taxon>Salmoninae</taxon>
        <taxon>Salmo</taxon>
    </lineage>
</organism>
<dbReference type="Gene3D" id="3.40.50.300">
    <property type="entry name" value="P-loop containing nucleotide triphosphate hydrolases"/>
    <property type="match status" value="2"/>
</dbReference>
<dbReference type="GO" id="GO:0048511">
    <property type="term" value="P:rhythmic process"/>
    <property type="evidence" value="ECO:0007669"/>
    <property type="project" value="UniProtKB-KW"/>
</dbReference>
<dbReference type="Pfam" id="PF02212">
    <property type="entry name" value="GED"/>
    <property type="match status" value="1"/>
</dbReference>
<dbReference type="GO" id="GO:0005777">
    <property type="term" value="C:peroxisome"/>
    <property type="evidence" value="ECO:0007669"/>
    <property type="project" value="UniProtKB-SubCell"/>
</dbReference>
<dbReference type="FunFam" id="3.40.50.300:FF:003750">
    <property type="entry name" value="Dynamin 1 like"/>
    <property type="match status" value="1"/>
</dbReference>
<dbReference type="InterPro" id="IPR000375">
    <property type="entry name" value="Dynamin_stalk"/>
</dbReference>
<evidence type="ECO:0000256" key="1">
    <source>
        <dbReference type="ARBA" id="ARBA00004184"/>
    </source>
</evidence>
<name>A0A673YF96_SALTR</name>
<evidence type="ECO:0000256" key="11">
    <source>
        <dbReference type="ARBA" id="ARBA00022741"/>
    </source>
</evidence>
<dbReference type="InterPro" id="IPR027417">
    <property type="entry name" value="P-loop_NTPase"/>
</dbReference>
<dbReference type="GO" id="GO:0030672">
    <property type="term" value="C:synaptic vesicle membrane"/>
    <property type="evidence" value="ECO:0007669"/>
    <property type="project" value="UniProtKB-SubCell"/>
</dbReference>
<evidence type="ECO:0000256" key="17">
    <source>
        <dbReference type="ARBA" id="ARBA00023121"/>
    </source>
</evidence>
<evidence type="ECO:0000256" key="10">
    <source>
        <dbReference type="ARBA" id="ARBA00022490"/>
    </source>
</evidence>
<dbReference type="SUPFAM" id="SSF52540">
    <property type="entry name" value="P-loop containing nucleoside triphosphate hydrolases"/>
    <property type="match status" value="1"/>
</dbReference>
<dbReference type="GO" id="GO:0008289">
    <property type="term" value="F:lipid binding"/>
    <property type="evidence" value="ECO:0007669"/>
    <property type="project" value="UniProtKB-KW"/>
</dbReference>
<evidence type="ECO:0000256" key="7">
    <source>
        <dbReference type="ARBA" id="ARBA00004600"/>
    </source>
</evidence>
<evidence type="ECO:0000256" key="3">
    <source>
        <dbReference type="ARBA" id="ARBA00004432"/>
    </source>
</evidence>
<dbReference type="GO" id="GO:0043653">
    <property type="term" value="P:mitochondrial fragmentation involved in apoptotic process"/>
    <property type="evidence" value="ECO:0007669"/>
    <property type="project" value="TreeGrafter"/>
</dbReference>
<evidence type="ECO:0000256" key="5">
    <source>
        <dbReference type="ARBA" id="ARBA00004514"/>
    </source>
</evidence>
<keyword evidence="16" id="KW-0090">Biological rhythms</keyword>
<evidence type="ECO:0000256" key="20">
    <source>
        <dbReference type="ARBA" id="ARBA00023136"/>
    </source>
</evidence>
<dbReference type="GO" id="GO:0005874">
    <property type="term" value="C:microtubule"/>
    <property type="evidence" value="ECO:0007669"/>
    <property type="project" value="TreeGrafter"/>
</dbReference>
<dbReference type="GO" id="GO:0008017">
    <property type="term" value="F:microtubule binding"/>
    <property type="evidence" value="ECO:0007669"/>
    <property type="project" value="TreeGrafter"/>
</dbReference>
<evidence type="ECO:0000256" key="2">
    <source>
        <dbReference type="ARBA" id="ARBA00004275"/>
    </source>
</evidence>
<keyword evidence="13" id="KW-0378">Hydrolase</keyword>
<dbReference type="GO" id="GO:0006897">
    <property type="term" value="P:endocytosis"/>
    <property type="evidence" value="ECO:0007669"/>
    <property type="project" value="TreeGrafter"/>
</dbReference>
<evidence type="ECO:0000256" key="23">
    <source>
        <dbReference type="ARBA" id="ARBA00023329"/>
    </source>
</evidence>
<dbReference type="GO" id="GO:0003924">
    <property type="term" value="F:GTPase activity"/>
    <property type="evidence" value="ECO:0007669"/>
    <property type="project" value="InterPro"/>
</dbReference>
<evidence type="ECO:0000313" key="30">
    <source>
        <dbReference type="Proteomes" id="UP000472277"/>
    </source>
</evidence>
<evidence type="ECO:0000256" key="6">
    <source>
        <dbReference type="ARBA" id="ARBA00004555"/>
    </source>
</evidence>
<evidence type="ECO:0000256" key="25">
    <source>
        <dbReference type="SAM" id="Coils"/>
    </source>
</evidence>
<evidence type="ECO:0000256" key="21">
    <source>
        <dbReference type="ARBA" id="ARBA00023140"/>
    </source>
</evidence>
<dbReference type="PROSITE" id="PS51388">
    <property type="entry name" value="GED"/>
    <property type="match status" value="1"/>
</dbReference>
<keyword evidence="12" id="KW-1000">Mitochondrion outer membrane</keyword>
<evidence type="ECO:0000256" key="26">
    <source>
        <dbReference type="SAM" id="MobiDB-lite"/>
    </source>
</evidence>
<keyword evidence="18" id="KW-0496">Mitochondrion</keyword>
<comment type="catalytic activity">
    <reaction evidence="24">
        <text>GTP + H2O = GDP + phosphate + H(+)</text>
        <dbReference type="Rhea" id="RHEA:19669"/>
        <dbReference type="ChEBI" id="CHEBI:15377"/>
        <dbReference type="ChEBI" id="CHEBI:15378"/>
        <dbReference type="ChEBI" id="CHEBI:37565"/>
        <dbReference type="ChEBI" id="CHEBI:43474"/>
        <dbReference type="ChEBI" id="CHEBI:58189"/>
        <dbReference type="EC" id="3.6.5.5"/>
    </reaction>
</comment>
<feature type="region of interest" description="Disordered" evidence="26">
    <location>
        <begin position="485"/>
        <end position="528"/>
    </location>
</feature>
<reference evidence="29" key="1">
    <citation type="submission" date="2025-08" db="UniProtKB">
        <authorList>
            <consortium name="Ensembl"/>
        </authorList>
    </citation>
    <scope>IDENTIFICATION</scope>
</reference>
<dbReference type="EC" id="3.6.5.5" evidence="8"/>
<accession>A0A673YF96</accession>
<feature type="domain" description="Dynamin-type G" evidence="28">
    <location>
        <begin position="1"/>
        <end position="264"/>
    </location>
</feature>
<comment type="subcellular location">
    <subcellularLocation>
        <location evidence="5">Cytoplasm</location>
        <location evidence="5">Cytosol</location>
    </subcellularLocation>
    <subcellularLocation>
        <location evidence="3">Cytoplasmic vesicle</location>
        <location evidence="3">Secretory vesicle</location>
        <location evidence="3">Synaptic vesicle membrane</location>
    </subcellularLocation>
    <subcellularLocation>
        <location evidence="1">Endomembrane system</location>
        <topology evidence="1">Peripheral membrane protein</topology>
    </subcellularLocation>
    <subcellularLocation>
        <location evidence="6">Golgi apparatus</location>
    </subcellularLocation>
    <subcellularLocation>
        <location evidence="7">Membrane</location>
        <location evidence="7">Clathrin-coated pit</location>
    </subcellularLocation>
    <subcellularLocation>
        <location evidence="4">Mitochondrion outer membrane</location>
        <topology evidence="4">Peripheral membrane protein</topology>
    </subcellularLocation>
    <subcellularLocation>
        <location evidence="2">Peroxisome</location>
    </subcellularLocation>
</comment>
<dbReference type="PROSITE" id="PS51718">
    <property type="entry name" value="G_DYNAMIN_2"/>
    <property type="match status" value="1"/>
</dbReference>
<keyword evidence="10" id="KW-0963">Cytoplasm</keyword>
<dbReference type="InterPro" id="IPR030381">
    <property type="entry name" value="G_DYNAMIN_dom"/>
</dbReference>
<dbReference type="PANTHER" id="PTHR11566:SF39">
    <property type="entry name" value="DYNAMIN-1-LIKE PROTEIN"/>
    <property type="match status" value="1"/>
</dbReference>
<dbReference type="GO" id="GO:0005829">
    <property type="term" value="C:cytosol"/>
    <property type="evidence" value="ECO:0007669"/>
    <property type="project" value="UniProtKB-SubCell"/>
</dbReference>
<evidence type="ECO:0000256" key="13">
    <source>
        <dbReference type="ARBA" id="ARBA00022801"/>
    </source>
</evidence>
<keyword evidence="25" id="KW-0175">Coiled coil</keyword>
<keyword evidence="11" id="KW-0547">Nucleotide-binding</keyword>
<dbReference type="FunFam" id="1.20.120.1240:FF:000001">
    <property type="entry name" value="Dynamin 1 like"/>
    <property type="match status" value="1"/>
</dbReference>
<evidence type="ECO:0000256" key="4">
    <source>
        <dbReference type="ARBA" id="ARBA00004450"/>
    </source>
</evidence>
<keyword evidence="14" id="KW-0770">Synapse</keyword>
<keyword evidence="21" id="KW-0576">Peroxisome</keyword>
<dbReference type="CDD" id="cd08771">
    <property type="entry name" value="DLP_1"/>
    <property type="match status" value="1"/>
</dbReference>
<dbReference type="InterPro" id="IPR020850">
    <property type="entry name" value="GED_dom"/>
</dbReference>
<dbReference type="GO" id="GO:0005741">
    <property type="term" value="C:mitochondrial outer membrane"/>
    <property type="evidence" value="ECO:0007669"/>
    <property type="project" value="UniProtKB-SubCell"/>
</dbReference>
<evidence type="ECO:0000256" key="14">
    <source>
        <dbReference type="ARBA" id="ARBA00023018"/>
    </source>
</evidence>
<evidence type="ECO:0000256" key="8">
    <source>
        <dbReference type="ARBA" id="ARBA00011980"/>
    </source>
</evidence>
<dbReference type="InterPro" id="IPR022812">
    <property type="entry name" value="Dynamin"/>
</dbReference>
<evidence type="ECO:0000256" key="19">
    <source>
        <dbReference type="ARBA" id="ARBA00023134"/>
    </source>
</evidence>
<evidence type="ECO:0000256" key="9">
    <source>
        <dbReference type="ARBA" id="ARBA00018833"/>
    </source>
</evidence>
<dbReference type="SMART" id="SM00302">
    <property type="entry name" value="GED"/>
    <property type="match status" value="1"/>
</dbReference>
<gene>
    <name evidence="29" type="primary">DNM1L</name>
    <name evidence="29" type="synonym">LOC115198725</name>
</gene>
<dbReference type="Gene3D" id="1.20.120.1240">
    <property type="entry name" value="Dynamin, middle domain"/>
    <property type="match status" value="1"/>
</dbReference>
<dbReference type="InterPro" id="IPR001401">
    <property type="entry name" value="Dynamin_GTPase"/>
</dbReference>
<reference evidence="29" key="2">
    <citation type="submission" date="2025-09" db="UniProtKB">
        <authorList>
            <consortium name="Ensembl"/>
        </authorList>
    </citation>
    <scope>IDENTIFICATION</scope>
</reference>
<keyword evidence="22" id="KW-0168">Coated pit</keyword>
<dbReference type="Pfam" id="PF01031">
    <property type="entry name" value="Dynamin_M"/>
    <property type="match status" value="1"/>
</dbReference>
<dbReference type="Pfam" id="PF00350">
    <property type="entry name" value="Dynamin_N"/>
    <property type="match status" value="1"/>
</dbReference>
<evidence type="ECO:0000256" key="22">
    <source>
        <dbReference type="ARBA" id="ARBA00023176"/>
    </source>
</evidence>
<evidence type="ECO:0000256" key="16">
    <source>
        <dbReference type="ARBA" id="ARBA00023108"/>
    </source>
</evidence>
<proteinExistence type="predicted"/>
<sequence length="647" mass="72205">MEALIPVINKLQDVFNTVGADIIQLPQIAVVGTQVKSFPLAVKIGLYSYIKKYINKAGLFQIYPDFSEIRQEIENETERISGINKGISDEPIHLKIFSPNVVNLTLVDLPGITKVPVGDQPQDIEVQIRELILKHISNPNSIILAVTAANTDMATSEALKVAREVDPDGRRTLAVVTKLDLMDAGTDAMDVLLGRVIPVKLGLIGVVNRSQLDINHKKSVSDAIRDEHAFLQKRYPSLANRNGTKYLARTLNRLLMHHIRDCLPELKTRINVLAAQYQSLLSSYGQPVEDRNATLLQLITKFAAEYCHTIEGTAKYIETAELCGGARICYIFHETFGRTLESVDPLGGLNTIDILTAIRNSTGPRPSLFVPEVSFELLVKKQVKRLEEPSLRCVELVHEEMQRIIQHCSNYSTQELLRFPKLHDAIVEVVTSLLRKRLPITNEMVHNLVAIELAYINTKHPDFADACGVMNNNIEESRRNRMRELPTAVPRDKPPGAGPQGDQEGTGNWRGMLKKGDEGAPGSGPASPHKGLAVNLLDVPVPVARKLSSREQRDCEVIERLIKSYFLIVRKNIQDSVPKAVMHFLVNHVKDSLQSELVGQLYKSGLLNDLLTESEDMAQRRKEAADMLEALQKASQVIAEIRETNLW</sequence>
<keyword evidence="20" id="KW-0472">Membrane</keyword>
<dbReference type="GeneTree" id="ENSGT00940000155504"/>
<dbReference type="GO" id="GO:0005525">
    <property type="term" value="F:GTP binding"/>
    <property type="evidence" value="ECO:0007669"/>
    <property type="project" value="UniProtKB-KW"/>
</dbReference>